<sequence>MKTIQINKTFLIILLGILAALGPFSIDMYLPGFSQIAAAMGTDEHQVAFTLTSYFIGISIGQLIYGPVVDKYGRKKPLLAGLLIYILAALGCAFSQTIDSMIAMRFLQALGGCVGMVASNAIISDVYEKERMAKAFSLIMLVMGVAPLIAPSIGSMLLEKADWSFIFLFLAAFATLVSLLIYFFLPETNRFISTGKLRISEVRQNYWTVLKNRTFLLYTITGSLSMAILFAYITSSSFVFQTFYGLDKATFSVIFAINATGLITGSSLNGLATKKVYFLKIAAIATRVLCVIITVLLAVLLTMPTVDYRVLVAGIFSILFLTGFINPNVMAASLSPFKHNAGVASALGGALRMGAGALVAAAIGAFQGDTPNTLFITIFVLAFLCVILLRLAPALDFSKSE</sequence>
<name>A0ABW6A325_9BACT</name>
<keyword evidence="5 8" id="KW-0812">Transmembrane</keyword>
<dbReference type="EMBL" id="JBHUOZ010000001">
    <property type="protein sequence ID" value="MFD2918663.1"/>
    <property type="molecule type" value="Genomic_DNA"/>
</dbReference>
<evidence type="ECO:0000256" key="1">
    <source>
        <dbReference type="ARBA" id="ARBA00004651"/>
    </source>
</evidence>
<dbReference type="Pfam" id="PF07690">
    <property type="entry name" value="MFS_1"/>
    <property type="match status" value="1"/>
</dbReference>
<dbReference type="RefSeq" id="WP_386095080.1">
    <property type="nucleotide sequence ID" value="NZ_JBHUOZ010000001.1"/>
</dbReference>
<evidence type="ECO:0000256" key="2">
    <source>
        <dbReference type="ARBA" id="ARBA00006236"/>
    </source>
</evidence>
<protein>
    <submittedName>
        <fullName evidence="10">Multidrug effflux MFS transporter</fullName>
    </submittedName>
</protein>
<comment type="caution">
    <text evidence="10">The sequence shown here is derived from an EMBL/GenBank/DDBJ whole genome shotgun (WGS) entry which is preliminary data.</text>
</comment>
<dbReference type="InterPro" id="IPR011701">
    <property type="entry name" value="MFS"/>
</dbReference>
<proteinExistence type="inferred from homology"/>
<gene>
    <name evidence="10" type="ORF">ACFS6H_03005</name>
</gene>
<feature type="transmembrane region" description="Helical" evidence="8">
    <location>
        <begin position="341"/>
        <end position="366"/>
    </location>
</feature>
<evidence type="ECO:0000256" key="6">
    <source>
        <dbReference type="ARBA" id="ARBA00022989"/>
    </source>
</evidence>
<accession>A0ABW6A325</accession>
<feature type="transmembrane region" description="Helical" evidence="8">
    <location>
        <begin position="49"/>
        <end position="66"/>
    </location>
</feature>
<organism evidence="10 11">
    <name type="scientific">Terrimonas rubra</name>
    <dbReference type="NCBI Taxonomy" id="1035890"/>
    <lineage>
        <taxon>Bacteria</taxon>
        <taxon>Pseudomonadati</taxon>
        <taxon>Bacteroidota</taxon>
        <taxon>Chitinophagia</taxon>
        <taxon>Chitinophagales</taxon>
        <taxon>Chitinophagaceae</taxon>
        <taxon>Terrimonas</taxon>
    </lineage>
</organism>
<dbReference type="CDD" id="cd17320">
    <property type="entry name" value="MFS_MdfA_MDR_like"/>
    <property type="match status" value="1"/>
</dbReference>
<feature type="domain" description="Major facilitator superfamily (MFS) profile" evidence="9">
    <location>
        <begin position="11"/>
        <end position="396"/>
    </location>
</feature>
<dbReference type="NCBIfam" id="TIGR00710">
    <property type="entry name" value="efflux_Bcr_CflA"/>
    <property type="match status" value="1"/>
</dbReference>
<evidence type="ECO:0000259" key="9">
    <source>
        <dbReference type="PROSITE" id="PS50850"/>
    </source>
</evidence>
<dbReference type="InterPro" id="IPR004812">
    <property type="entry name" value="Efflux_drug-R_Bcr/CmlA"/>
</dbReference>
<evidence type="ECO:0000256" key="7">
    <source>
        <dbReference type="ARBA" id="ARBA00023136"/>
    </source>
</evidence>
<keyword evidence="4" id="KW-1003">Cell membrane</keyword>
<keyword evidence="11" id="KW-1185">Reference proteome</keyword>
<dbReference type="Proteomes" id="UP001597511">
    <property type="component" value="Unassembled WGS sequence"/>
</dbReference>
<reference evidence="11" key="1">
    <citation type="journal article" date="2019" name="Int. J. Syst. Evol. Microbiol.">
        <title>The Global Catalogue of Microorganisms (GCM) 10K type strain sequencing project: providing services to taxonomists for standard genome sequencing and annotation.</title>
        <authorList>
            <consortium name="The Broad Institute Genomics Platform"/>
            <consortium name="The Broad Institute Genome Sequencing Center for Infectious Disease"/>
            <person name="Wu L."/>
            <person name="Ma J."/>
        </authorList>
    </citation>
    <scope>NUCLEOTIDE SEQUENCE [LARGE SCALE GENOMIC DNA]</scope>
    <source>
        <strain evidence="11">KCTC 23299</strain>
    </source>
</reference>
<comment type="similarity">
    <text evidence="2">Belongs to the major facilitator superfamily. Bcr/CmlA family.</text>
</comment>
<dbReference type="SUPFAM" id="SSF103473">
    <property type="entry name" value="MFS general substrate transporter"/>
    <property type="match status" value="1"/>
</dbReference>
<dbReference type="InterPro" id="IPR020846">
    <property type="entry name" value="MFS_dom"/>
</dbReference>
<feature type="transmembrane region" description="Helical" evidence="8">
    <location>
        <begin position="253"/>
        <end position="272"/>
    </location>
</feature>
<feature type="transmembrane region" description="Helical" evidence="8">
    <location>
        <begin position="163"/>
        <end position="185"/>
    </location>
</feature>
<dbReference type="PANTHER" id="PTHR23502:SF132">
    <property type="entry name" value="POLYAMINE TRANSPORTER 2-RELATED"/>
    <property type="match status" value="1"/>
</dbReference>
<evidence type="ECO:0000256" key="8">
    <source>
        <dbReference type="SAM" id="Phobius"/>
    </source>
</evidence>
<feature type="transmembrane region" description="Helical" evidence="8">
    <location>
        <begin position="284"/>
        <end position="304"/>
    </location>
</feature>
<dbReference type="PROSITE" id="PS50850">
    <property type="entry name" value="MFS"/>
    <property type="match status" value="1"/>
</dbReference>
<evidence type="ECO:0000256" key="5">
    <source>
        <dbReference type="ARBA" id="ARBA00022692"/>
    </source>
</evidence>
<comment type="subcellular location">
    <subcellularLocation>
        <location evidence="1">Cell membrane</location>
        <topology evidence="1">Multi-pass membrane protein</topology>
    </subcellularLocation>
</comment>
<dbReference type="InterPro" id="IPR036259">
    <property type="entry name" value="MFS_trans_sf"/>
</dbReference>
<feature type="transmembrane region" description="Helical" evidence="8">
    <location>
        <begin position="78"/>
        <end position="96"/>
    </location>
</feature>
<evidence type="ECO:0000313" key="10">
    <source>
        <dbReference type="EMBL" id="MFD2918663.1"/>
    </source>
</evidence>
<keyword evidence="7 8" id="KW-0472">Membrane</keyword>
<dbReference type="PANTHER" id="PTHR23502">
    <property type="entry name" value="MAJOR FACILITATOR SUPERFAMILY"/>
    <property type="match status" value="1"/>
</dbReference>
<keyword evidence="6 8" id="KW-1133">Transmembrane helix</keyword>
<feature type="transmembrane region" description="Helical" evidence="8">
    <location>
        <begin position="135"/>
        <end position="157"/>
    </location>
</feature>
<feature type="transmembrane region" description="Helical" evidence="8">
    <location>
        <begin position="310"/>
        <end position="329"/>
    </location>
</feature>
<keyword evidence="3" id="KW-0813">Transport</keyword>
<evidence type="ECO:0000313" key="11">
    <source>
        <dbReference type="Proteomes" id="UP001597511"/>
    </source>
</evidence>
<dbReference type="Gene3D" id="1.20.1720.10">
    <property type="entry name" value="Multidrug resistance protein D"/>
    <property type="match status" value="1"/>
</dbReference>
<feature type="transmembrane region" description="Helical" evidence="8">
    <location>
        <begin position="102"/>
        <end position="123"/>
    </location>
</feature>
<feature type="transmembrane region" description="Helical" evidence="8">
    <location>
        <begin position="215"/>
        <end position="233"/>
    </location>
</feature>
<evidence type="ECO:0000256" key="3">
    <source>
        <dbReference type="ARBA" id="ARBA00022448"/>
    </source>
</evidence>
<evidence type="ECO:0000256" key="4">
    <source>
        <dbReference type="ARBA" id="ARBA00022475"/>
    </source>
</evidence>
<feature type="transmembrane region" description="Helical" evidence="8">
    <location>
        <begin position="372"/>
        <end position="392"/>
    </location>
</feature>